<keyword evidence="2" id="KW-1185">Reference proteome</keyword>
<dbReference type="PANTHER" id="PTHR31969">
    <property type="entry name" value="GEM-LIKE PROTEIN 2"/>
    <property type="match status" value="1"/>
</dbReference>
<name>A0AAD4SDM1_9MAGN</name>
<gene>
    <name evidence="1" type="ORF">MKW98_013733</name>
</gene>
<evidence type="ECO:0000313" key="1">
    <source>
        <dbReference type="EMBL" id="KAI3902059.1"/>
    </source>
</evidence>
<accession>A0AAD4SDM1</accession>
<protein>
    <recommendedName>
        <fullName evidence="3">GRAM domain-containing protein</fullName>
    </recommendedName>
</protein>
<proteinExistence type="predicted"/>
<evidence type="ECO:0008006" key="3">
    <source>
        <dbReference type="Google" id="ProtNLM"/>
    </source>
</evidence>
<comment type="caution">
    <text evidence="1">The sequence shown here is derived from an EMBL/GenBank/DDBJ whole genome shotgun (WGS) entry which is preliminary data.</text>
</comment>
<dbReference type="AlphaFoldDB" id="A0AAD4SDM1"/>
<evidence type="ECO:0000313" key="2">
    <source>
        <dbReference type="Proteomes" id="UP001202328"/>
    </source>
</evidence>
<reference evidence="1" key="1">
    <citation type="submission" date="2022-04" db="EMBL/GenBank/DDBJ databases">
        <title>A functionally conserved STORR gene fusion in Papaver species that diverged 16.8 million years ago.</title>
        <authorList>
            <person name="Catania T."/>
        </authorList>
    </citation>
    <scope>NUCLEOTIDE SEQUENCE</scope>
    <source>
        <strain evidence="1">S-188037</strain>
    </source>
</reference>
<dbReference type="InterPro" id="IPR037848">
    <property type="entry name" value="GEM-like"/>
</dbReference>
<organism evidence="1 2">
    <name type="scientific">Papaver atlanticum</name>
    <dbReference type="NCBI Taxonomy" id="357466"/>
    <lineage>
        <taxon>Eukaryota</taxon>
        <taxon>Viridiplantae</taxon>
        <taxon>Streptophyta</taxon>
        <taxon>Embryophyta</taxon>
        <taxon>Tracheophyta</taxon>
        <taxon>Spermatophyta</taxon>
        <taxon>Magnoliopsida</taxon>
        <taxon>Ranunculales</taxon>
        <taxon>Papaveraceae</taxon>
        <taxon>Papaveroideae</taxon>
        <taxon>Papaver</taxon>
    </lineage>
</organism>
<dbReference type="EMBL" id="JAJJMB010011474">
    <property type="protein sequence ID" value="KAI3902059.1"/>
    <property type="molecule type" value="Genomic_DNA"/>
</dbReference>
<dbReference type="Proteomes" id="UP001202328">
    <property type="component" value="Unassembled WGS sequence"/>
</dbReference>
<sequence>MQKIFKQIIKVEYPGELLKASRCYLSTTAGPIVGLLFVSTEKIAFCSEKSLTIY</sequence>